<dbReference type="Pfam" id="PF02128">
    <property type="entry name" value="Peptidase_M36"/>
    <property type="match status" value="1"/>
</dbReference>
<proteinExistence type="inferred from homology"/>
<keyword evidence="10 11" id="KW-0865">Zymogen</keyword>
<reference evidence="12 13" key="1">
    <citation type="submission" date="2021-02" db="EMBL/GenBank/DDBJ databases">
        <title>Variation within the Batrachochytrium salamandrivorans European outbreak.</title>
        <authorList>
            <person name="Kelly M."/>
            <person name="Pasmans F."/>
            <person name="Shea T.P."/>
            <person name="Munoz J.F."/>
            <person name="Carranza S."/>
            <person name="Cuomo C.A."/>
            <person name="Martel A."/>
        </authorList>
    </citation>
    <scope>NUCLEOTIDE SEQUENCE [LARGE SCALE GENOMIC DNA]</scope>
    <source>
        <strain evidence="12 13">AMFP18/2</strain>
    </source>
</reference>
<evidence type="ECO:0000256" key="6">
    <source>
        <dbReference type="ARBA" id="ARBA00022723"/>
    </source>
</evidence>
<organism evidence="12 13">
    <name type="scientific">Batrachochytrium salamandrivorans</name>
    <dbReference type="NCBI Taxonomy" id="1357716"/>
    <lineage>
        <taxon>Eukaryota</taxon>
        <taxon>Fungi</taxon>
        <taxon>Fungi incertae sedis</taxon>
        <taxon>Chytridiomycota</taxon>
        <taxon>Chytridiomycota incertae sedis</taxon>
        <taxon>Chytridiomycetes</taxon>
        <taxon>Rhizophydiales</taxon>
        <taxon>Rhizophydiales incertae sedis</taxon>
        <taxon>Batrachochytrium</taxon>
    </lineage>
</organism>
<comment type="caution">
    <text evidence="12">The sequence shown here is derived from an EMBL/GenBank/DDBJ whole genome shotgun (WGS) entry which is preliminary data.</text>
</comment>
<evidence type="ECO:0000256" key="7">
    <source>
        <dbReference type="ARBA" id="ARBA00022801"/>
    </source>
</evidence>
<dbReference type="InterPro" id="IPR027268">
    <property type="entry name" value="Peptidase_M4/M1_CTD_sf"/>
</dbReference>
<evidence type="ECO:0000256" key="1">
    <source>
        <dbReference type="ARBA" id="ARBA00001947"/>
    </source>
</evidence>
<dbReference type="PRINTS" id="PR00999">
    <property type="entry name" value="FUNGALYSIN"/>
</dbReference>
<keyword evidence="13" id="KW-1185">Reference proteome</keyword>
<keyword evidence="8 11" id="KW-0862">Zinc</keyword>
<dbReference type="PANTHER" id="PTHR33478:SF1">
    <property type="entry name" value="EXTRACELLULAR METALLOPROTEINASE MEP"/>
    <property type="match status" value="1"/>
</dbReference>
<evidence type="ECO:0000256" key="11">
    <source>
        <dbReference type="RuleBase" id="RU364017"/>
    </source>
</evidence>
<keyword evidence="4 11" id="KW-0964">Secreted</keyword>
<evidence type="ECO:0000256" key="9">
    <source>
        <dbReference type="ARBA" id="ARBA00023049"/>
    </source>
</evidence>
<evidence type="ECO:0000256" key="8">
    <source>
        <dbReference type="ARBA" id="ARBA00022833"/>
    </source>
</evidence>
<comment type="similarity">
    <text evidence="3 11">Belongs to the peptidase M36 family.</text>
</comment>
<dbReference type="EMBL" id="JAFCIX010000312">
    <property type="protein sequence ID" value="KAH6595275.1"/>
    <property type="molecule type" value="Genomic_DNA"/>
</dbReference>
<keyword evidence="9 11" id="KW-0482">Metalloprotease</keyword>
<evidence type="ECO:0000256" key="5">
    <source>
        <dbReference type="ARBA" id="ARBA00022670"/>
    </source>
</evidence>
<dbReference type="Gene3D" id="3.10.170.10">
    <property type="match status" value="1"/>
</dbReference>
<keyword evidence="6 11" id="KW-0479">Metal-binding</keyword>
<keyword evidence="5 11" id="KW-0645">Protease</keyword>
<dbReference type="CDD" id="cd09596">
    <property type="entry name" value="M36"/>
    <property type="match status" value="1"/>
</dbReference>
<dbReference type="EC" id="3.4.24.-" evidence="11"/>
<evidence type="ECO:0000256" key="2">
    <source>
        <dbReference type="ARBA" id="ARBA00004613"/>
    </source>
</evidence>
<keyword evidence="11" id="KW-0732">Signal</keyword>
<evidence type="ECO:0000256" key="4">
    <source>
        <dbReference type="ARBA" id="ARBA00022525"/>
    </source>
</evidence>
<dbReference type="InterPro" id="IPR001842">
    <property type="entry name" value="Peptidase_M36"/>
</dbReference>
<evidence type="ECO:0000256" key="10">
    <source>
        <dbReference type="ARBA" id="ARBA00023145"/>
    </source>
</evidence>
<accession>A0ABQ8FE76</accession>
<evidence type="ECO:0000313" key="12">
    <source>
        <dbReference type="EMBL" id="KAH6595275.1"/>
    </source>
</evidence>
<name>A0ABQ8FE76_9FUNG</name>
<comment type="subcellular location">
    <subcellularLocation>
        <location evidence="2 11">Secreted</location>
    </subcellularLocation>
</comment>
<feature type="signal peptide" evidence="11">
    <location>
        <begin position="1"/>
        <end position="19"/>
    </location>
</feature>
<dbReference type="Gene3D" id="1.10.390.10">
    <property type="entry name" value="Neutral Protease Domain 2"/>
    <property type="match status" value="1"/>
</dbReference>
<protein>
    <recommendedName>
        <fullName evidence="11">Extracellular metalloproteinase</fullName>
        <ecNumber evidence="11">3.4.24.-</ecNumber>
    </recommendedName>
    <alternativeName>
        <fullName evidence="11">Fungalysin</fullName>
    </alternativeName>
</protein>
<comment type="cofactor">
    <cofactor evidence="1 11">
        <name>Zn(2+)</name>
        <dbReference type="ChEBI" id="CHEBI:29105"/>
    </cofactor>
</comment>
<dbReference type="SUPFAM" id="SSF55486">
    <property type="entry name" value="Metalloproteases ('zincins'), catalytic domain"/>
    <property type="match status" value="1"/>
</dbReference>
<dbReference type="PANTHER" id="PTHR33478">
    <property type="entry name" value="EXTRACELLULAR METALLOPROTEINASE MEP"/>
    <property type="match status" value="1"/>
</dbReference>
<feature type="chain" id="PRO_5044992856" description="Extracellular metalloproteinase" evidence="11">
    <location>
        <begin position="20"/>
        <end position="578"/>
    </location>
</feature>
<sequence>MVAVSLVLVLALVSSTVVAQPGTKGFTSLFSCFKPLATSKISTKSVYEWTPLDEETPTPTSDQDPVDIGLSYILQQLNLQPDEFKRRTSFTDSFGVTHLYGIPLHEELPIGNLHAAAHVKNGQVFFYSATTIADDHALTKRSLPIPESTVKISSEDAVGAAVDCLKVPFYPDIVPVMESYWMSDGNIFVWKLQLRDNPITRWLEVRVDANTGVIVSKESFKRGFTYTVVKLPNESPRNGFSTVVNPENLQSSPNGWTEGYKLTGNNAWAGLEGGLRFETTTMGIFNMEFDPTLPPQTPTNIVASAINAFYVANTFHDITYQYGFNERAGNFQRNNFKRGGIGRDPVIINIQSRKETNNAYFYTPPDGQPGVLDLHIFTATKPNRDPALDNTMLTHELTHGVSERLTGGARTKMCITKIESEGLSEGYSDMMALIFTAKAEDTRNTKRVMGEYVEGDPRGSRRYPYTTDMKINPLKYKYAVREKDRYNLGEIWASMLLEVYWNLVDAYGFSANLHDAKQKKGNIIFLQLLVGTLMIQPCNPTFESAYDAMLVADDAYYGGIHKHLIRQGFAKRGLDPVS</sequence>
<evidence type="ECO:0000313" key="13">
    <source>
        <dbReference type="Proteomes" id="UP001648503"/>
    </source>
</evidence>
<gene>
    <name evidence="12" type="ORF">BASA50_006069</name>
</gene>
<dbReference type="InterPro" id="IPR050371">
    <property type="entry name" value="Fungal_virulence_M36"/>
</dbReference>
<evidence type="ECO:0000256" key="3">
    <source>
        <dbReference type="ARBA" id="ARBA00006006"/>
    </source>
</evidence>
<dbReference type="Proteomes" id="UP001648503">
    <property type="component" value="Unassembled WGS sequence"/>
</dbReference>
<keyword evidence="7 11" id="KW-0378">Hydrolase</keyword>